<dbReference type="InterPro" id="IPR036890">
    <property type="entry name" value="HATPase_C_sf"/>
</dbReference>
<keyword evidence="4" id="KW-0597">Phosphoprotein</keyword>
<accession>A0ABP9B8S3</accession>
<organism evidence="15 16">
    <name type="scientific">Lysobacter hankyongensis</name>
    <dbReference type="NCBI Taxonomy" id="1176535"/>
    <lineage>
        <taxon>Bacteria</taxon>
        <taxon>Pseudomonadati</taxon>
        <taxon>Pseudomonadota</taxon>
        <taxon>Gammaproteobacteria</taxon>
        <taxon>Lysobacterales</taxon>
        <taxon>Lysobacteraceae</taxon>
        <taxon>Lysobacter</taxon>
    </lineage>
</organism>
<dbReference type="Pfam" id="PF00512">
    <property type="entry name" value="HisKA"/>
    <property type="match status" value="1"/>
</dbReference>
<evidence type="ECO:0000256" key="1">
    <source>
        <dbReference type="ARBA" id="ARBA00000085"/>
    </source>
</evidence>
<comment type="subcellular location">
    <subcellularLocation>
        <location evidence="2">Membrane</location>
        <topology evidence="2">Multi-pass membrane protein</topology>
    </subcellularLocation>
</comment>
<keyword evidence="6 13" id="KW-0812">Transmembrane</keyword>
<feature type="transmembrane region" description="Helical" evidence="13">
    <location>
        <begin position="32"/>
        <end position="53"/>
    </location>
</feature>
<dbReference type="InterPro" id="IPR004358">
    <property type="entry name" value="Sig_transdc_His_kin-like_C"/>
</dbReference>
<keyword evidence="11" id="KW-0902">Two-component regulatory system</keyword>
<dbReference type="Gene3D" id="3.30.565.10">
    <property type="entry name" value="Histidine kinase-like ATPase, C-terminal domain"/>
    <property type="match status" value="1"/>
</dbReference>
<keyword evidence="5" id="KW-0808">Transferase</keyword>
<evidence type="ECO:0000256" key="13">
    <source>
        <dbReference type="SAM" id="Phobius"/>
    </source>
</evidence>
<dbReference type="PROSITE" id="PS50109">
    <property type="entry name" value="HIS_KIN"/>
    <property type="match status" value="1"/>
</dbReference>
<evidence type="ECO:0000256" key="2">
    <source>
        <dbReference type="ARBA" id="ARBA00004141"/>
    </source>
</evidence>
<dbReference type="EMBL" id="BAABJE010000005">
    <property type="protein sequence ID" value="GAA4791246.1"/>
    <property type="molecule type" value="Genomic_DNA"/>
</dbReference>
<sequence>MSAHDIIGGSGPRTDALATAVSPPGMISIRRALLLSILGITTLVLLVAAAFSYRAGLQEAGELFDAKLAHSSRVLMSLVDEPLSELDARPDDSEARVIAVWHGRAEGKGDALAMSDGHAYETKLAFQVRDARGTLLLRSDSGPDRRLAPLIPGFADQIIDGEHWRTFTLKSPSGHWYQSGELSAIREEIAEEIAVGTMLPLLAALPLLAVFVWFAVGWACRSLQRVSDAVALRAPERLEPIRLARVPREVFGLVQAVNGLLARLQSGLARERRFTADAAHELRTPLAALKVHAYNLNHANDDAERAQSQAHLDAGILRMERLVAQLLALSRIESGMVATAPTTIDLADVVRRHERDLVALGAAGDGQFQLALDATNVPGHASVIDALVRNLIDNAVRYTPPAGRIAVRVGRDGDRATLVVEDAGPGIPEHARERVFERFHRELGTGVEGSGLGLAIVAEALQLHGGSIALDASPTLGGLRATVSLPAA</sequence>
<dbReference type="Pfam" id="PF02518">
    <property type="entry name" value="HATPase_c"/>
    <property type="match status" value="1"/>
</dbReference>
<evidence type="ECO:0000256" key="10">
    <source>
        <dbReference type="ARBA" id="ARBA00022989"/>
    </source>
</evidence>
<dbReference type="InterPro" id="IPR050428">
    <property type="entry name" value="TCS_sensor_his_kinase"/>
</dbReference>
<keyword evidence="8" id="KW-0418">Kinase</keyword>
<feature type="transmembrane region" description="Helical" evidence="13">
    <location>
        <begin position="193"/>
        <end position="216"/>
    </location>
</feature>
<evidence type="ECO:0000256" key="7">
    <source>
        <dbReference type="ARBA" id="ARBA00022741"/>
    </source>
</evidence>
<keyword evidence="9 15" id="KW-0067">ATP-binding</keyword>
<dbReference type="EC" id="2.7.13.3" evidence="3"/>
<dbReference type="InterPro" id="IPR003661">
    <property type="entry name" value="HisK_dim/P_dom"/>
</dbReference>
<evidence type="ECO:0000256" key="6">
    <source>
        <dbReference type="ARBA" id="ARBA00022692"/>
    </source>
</evidence>
<dbReference type="InterPro" id="IPR005467">
    <property type="entry name" value="His_kinase_dom"/>
</dbReference>
<evidence type="ECO:0000256" key="11">
    <source>
        <dbReference type="ARBA" id="ARBA00023012"/>
    </source>
</evidence>
<evidence type="ECO:0000256" key="12">
    <source>
        <dbReference type="ARBA" id="ARBA00023136"/>
    </source>
</evidence>
<dbReference type="Gene3D" id="1.10.287.130">
    <property type="match status" value="1"/>
</dbReference>
<dbReference type="CDD" id="cd00082">
    <property type="entry name" value="HisKA"/>
    <property type="match status" value="1"/>
</dbReference>
<evidence type="ECO:0000256" key="3">
    <source>
        <dbReference type="ARBA" id="ARBA00012438"/>
    </source>
</evidence>
<dbReference type="SMART" id="SM00387">
    <property type="entry name" value="HATPase_c"/>
    <property type="match status" value="1"/>
</dbReference>
<gene>
    <name evidence="15" type="ORF">GCM10023307_15780</name>
</gene>
<evidence type="ECO:0000259" key="14">
    <source>
        <dbReference type="PROSITE" id="PS50109"/>
    </source>
</evidence>
<evidence type="ECO:0000313" key="16">
    <source>
        <dbReference type="Proteomes" id="UP001499959"/>
    </source>
</evidence>
<dbReference type="InterPro" id="IPR013727">
    <property type="entry name" value="2CSK_N"/>
</dbReference>
<evidence type="ECO:0000256" key="4">
    <source>
        <dbReference type="ARBA" id="ARBA00022553"/>
    </source>
</evidence>
<dbReference type="InterPro" id="IPR003594">
    <property type="entry name" value="HATPase_dom"/>
</dbReference>
<dbReference type="SUPFAM" id="SSF47384">
    <property type="entry name" value="Homodimeric domain of signal transducing histidine kinase"/>
    <property type="match status" value="1"/>
</dbReference>
<dbReference type="PANTHER" id="PTHR45436:SF14">
    <property type="entry name" value="SENSOR PROTEIN QSEC"/>
    <property type="match status" value="1"/>
</dbReference>
<keyword evidence="10 13" id="KW-1133">Transmembrane helix</keyword>
<evidence type="ECO:0000313" key="15">
    <source>
        <dbReference type="EMBL" id="GAA4791246.1"/>
    </source>
</evidence>
<keyword evidence="7" id="KW-0547">Nucleotide-binding</keyword>
<dbReference type="InterPro" id="IPR036097">
    <property type="entry name" value="HisK_dim/P_sf"/>
</dbReference>
<evidence type="ECO:0000256" key="5">
    <source>
        <dbReference type="ARBA" id="ARBA00022679"/>
    </source>
</evidence>
<dbReference type="SMART" id="SM00388">
    <property type="entry name" value="HisKA"/>
    <property type="match status" value="1"/>
</dbReference>
<name>A0ABP9B8S3_9GAMM</name>
<dbReference type="GO" id="GO:0005524">
    <property type="term" value="F:ATP binding"/>
    <property type="evidence" value="ECO:0007669"/>
    <property type="project" value="UniProtKB-KW"/>
</dbReference>
<keyword evidence="16" id="KW-1185">Reference proteome</keyword>
<dbReference type="Pfam" id="PF08521">
    <property type="entry name" value="2CSK_N"/>
    <property type="match status" value="1"/>
</dbReference>
<dbReference type="Proteomes" id="UP001499959">
    <property type="component" value="Unassembled WGS sequence"/>
</dbReference>
<dbReference type="SUPFAM" id="SSF55874">
    <property type="entry name" value="ATPase domain of HSP90 chaperone/DNA topoisomerase II/histidine kinase"/>
    <property type="match status" value="1"/>
</dbReference>
<protein>
    <recommendedName>
        <fullName evidence="3">histidine kinase</fullName>
        <ecNumber evidence="3">2.7.13.3</ecNumber>
    </recommendedName>
</protein>
<proteinExistence type="predicted"/>
<evidence type="ECO:0000256" key="8">
    <source>
        <dbReference type="ARBA" id="ARBA00022777"/>
    </source>
</evidence>
<reference evidence="16" key="1">
    <citation type="journal article" date="2019" name="Int. J. Syst. Evol. Microbiol.">
        <title>The Global Catalogue of Microorganisms (GCM) 10K type strain sequencing project: providing services to taxonomists for standard genome sequencing and annotation.</title>
        <authorList>
            <consortium name="The Broad Institute Genomics Platform"/>
            <consortium name="The Broad Institute Genome Sequencing Center for Infectious Disease"/>
            <person name="Wu L."/>
            <person name="Ma J."/>
        </authorList>
    </citation>
    <scope>NUCLEOTIDE SEQUENCE [LARGE SCALE GENOMIC DNA]</scope>
    <source>
        <strain evidence="16">JCM 18204</strain>
    </source>
</reference>
<dbReference type="PRINTS" id="PR00344">
    <property type="entry name" value="BCTRLSENSOR"/>
</dbReference>
<dbReference type="PANTHER" id="PTHR45436">
    <property type="entry name" value="SENSOR HISTIDINE KINASE YKOH"/>
    <property type="match status" value="1"/>
</dbReference>
<comment type="catalytic activity">
    <reaction evidence="1">
        <text>ATP + protein L-histidine = ADP + protein N-phospho-L-histidine.</text>
        <dbReference type="EC" id="2.7.13.3"/>
    </reaction>
</comment>
<keyword evidence="12 13" id="KW-0472">Membrane</keyword>
<comment type="caution">
    <text evidence="15">The sequence shown here is derived from an EMBL/GenBank/DDBJ whole genome shotgun (WGS) entry which is preliminary data.</text>
</comment>
<evidence type="ECO:0000256" key="9">
    <source>
        <dbReference type="ARBA" id="ARBA00022840"/>
    </source>
</evidence>
<dbReference type="CDD" id="cd00075">
    <property type="entry name" value="HATPase"/>
    <property type="match status" value="1"/>
</dbReference>
<feature type="domain" description="Histidine kinase" evidence="14">
    <location>
        <begin position="277"/>
        <end position="488"/>
    </location>
</feature>